<evidence type="ECO:0000313" key="4">
    <source>
        <dbReference type="EMBL" id="VFU39773.1"/>
    </source>
</evidence>
<accession>A0A6N2LFV9</accession>
<name>A0A6N2LFV9_SALVM</name>
<dbReference type="EMBL" id="CAADRP010001532">
    <property type="protein sequence ID" value="VFU39773.1"/>
    <property type="molecule type" value="Genomic_DNA"/>
</dbReference>
<feature type="region of interest" description="Disordered" evidence="3">
    <location>
        <begin position="285"/>
        <end position="304"/>
    </location>
</feature>
<keyword evidence="2" id="KW-0539">Nucleus</keyword>
<dbReference type="GO" id="GO:0003697">
    <property type="term" value="F:single-stranded DNA binding"/>
    <property type="evidence" value="ECO:0007669"/>
    <property type="project" value="TreeGrafter"/>
</dbReference>
<proteinExistence type="predicted"/>
<dbReference type="AlphaFoldDB" id="A0A6N2LFV9"/>
<sequence>MEQCKPTTTQMNVKEKSCKEDGARKTTKLQYQFQIIQYFKIKFFALREAQQEGELKLLYCNIDEQPTDIFTKPLPKTQLRLEAFYSFNERFEKIRSKRFKKVVKGITGNQYSDMIDDLVEEVSKSKLEIYQGNLVTMNLRNIQRELLLEKPKWSRKRTTEVHACPEVENTEATVRQCKSGHDEHGVHVDESSGPHELRKSTRLRKPVNYTVDYLEIDDGEVLGREMVALASKTMNNLKWEILHFRASPGIILKGEMDFSSMERKGELSNDYLERGGGFCLDESDTGMDQGTAHSPPTTVDGETGDLLEDVEHDTELLNEVRDGGRTRASDTELNADNVVAAHADCHLRSRRGGQLLAQEV</sequence>
<dbReference type="GO" id="GO:0004520">
    <property type="term" value="F:DNA endonuclease activity"/>
    <property type="evidence" value="ECO:0007669"/>
    <property type="project" value="TreeGrafter"/>
</dbReference>
<gene>
    <name evidence="4" type="ORF">SVIM_LOCUS223121</name>
</gene>
<evidence type="ECO:0000256" key="3">
    <source>
        <dbReference type="SAM" id="MobiDB-lite"/>
    </source>
</evidence>
<feature type="compositionally biased region" description="Polar residues" evidence="3">
    <location>
        <begin position="286"/>
        <end position="297"/>
    </location>
</feature>
<dbReference type="GO" id="GO:0005634">
    <property type="term" value="C:nucleus"/>
    <property type="evidence" value="ECO:0007669"/>
    <property type="project" value="UniProtKB-SubCell"/>
</dbReference>
<evidence type="ECO:0000256" key="2">
    <source>
        <dbReference type="ARBA" id="ARBA00023242"/>
    </source>
</evidence>
<reference evidence="4" key="1">
    <citation type="submission" date="2019-03" db="EMBL/GenBank/DDBJ databases">
        <authorList>
            <person name="Mank J."/>
            <person name="Almeida P."/>
        </authorList>
    </citation>
    <scope>NUCLEOTIDE SEQUENCE</scope>
    <source>
        <strain evidence="4">78183</strain>
    </source>
</reference>
<dbReference type="PANTHER" id="PTHR16171">
    <property type="entry name" value="DNA REPAIR PROTEIN COMPLEMENTING XP-G CELLS-RELATED"/>
    <property type="match status" value="1"/>
</dbReference>
<organism evidence="4">
    <name type="scientific">Salix viminalis</name>
    <name type="common">Common osier</name>
    <name type="synonym">Basket willow</name>
    <dbReference type="NCBI Taxonomy" id="40686"/>
    <lineage>
        <taxon>Eukaryota</taxon>
        <taxon>Viridiplantae</taxon>
        <taxon>Streptophyta</taxon>
        <taxon>Embryophyta</taxon>
        <taxon>Tracheophyta</taxon>
        <taxon>Spermatophyta</taxon>
        <taxon>Magnoliopsida</taxon>
        <taxon>eudicotyledons</taxon>
        <taxon>Gunneridae</taxon>
        <taxon>Pentapetalae</taxon>
        <taxon>rosids</taxon>
        <taxon>fabids</taxon>
        <taxon>Malpighiales</taxon>
        <taxon>Salicaceae</taxon>
        <taxon>Saliceae</taxon>
        <taxon>Salix</taxon>
    </lineage>
</organism>
<evidence type="ECO:0000256" key="1">
    <source>
        <dbReference type="ARBA" id="ARBA00004123"/>
    </source>
</evidence>
<comment type="subcellular location">
    <subcellularLocation>
        <location evidence="1">Nucleus</location>
    </subcellularLocation>
</comment>
<dbReference type="PANTHER" id="PTHR16171:SF7">
    <property type="entry name" value="DNA REPAIR PROTEIN RAD2"/>
    <property type="match status" value="1"/>
</dbReference>
<protein>
    <submittedName>
        <fullName evidence="4">Uncharacterized protein</fullName>
    </submittedName>
</protein>